<protein>
    <submittedName>
        <fullName evidence="1">Uncharacterized protein</fullName>
    </submittedName>
</protein>
<evidence type="ECO:0000313" key="2">
    <source>
        <dbReference type="Proteomes" id="UP000182121"/>
    </source>
</evidence>
<evidence type="ECO:0000313" key="1">
    <source>
        <dbReference type="EMBL" id="SEU10019.1"/>
    </source>
</evidence>
<organism evidence="1 2">
    <name type="scientific">Enterocloster clostridioformis</name>
    <dbReference type="NCBI Taxonomy" id="1531"/>
    <lineage>
        <taxon>Bacteria</taxon>
        <taxon>Bacillati</taxon>
        <taxon>Bacillota</taxon>
        <taxon>Clostridia</taxon>
        <taxon>Lachnospirales</taxon>
        <taxon>Lachnospiraceae</taxon>
        <taxon>Enterocloster</taxon>
    </lineage>
</organism>
<accession>A0A1I0JIV2</accession>
<gene>
    <name evidence="1" type="ORF">SAMN05216521_105826</name>
</gene>
<proteinExistence type="predicted"/>
<comment type="caution">
    <text evidence="1">The sequence shown here is derived from an EMBL/GenBank/DDBJ whole genome shotgun (WGS) entry which is preliminary data.</text>
</comment>
<dbReference type="EMBL" id="FOIO01000058">
    <property type="protein sequence ID" value="SEU10019.1"/>
    <property type="molecule type" value="Genomic_DNA"/>
</dbReference>
<reference evidence="1 2" key="1">
    <citation type="submission" date="2016-10" db="EMBL/GenBank/DDBJ databases">
        <authorList>
            <person name="Varghese N."/>
            <person name="Submissions S."/>
        </authorList>
    </citation>
    <scope>NUCLEOTIDE SEQUENCE [LARGE SCALE GENOMIC DNA]</scope>
    <source>
        <strain evidence="1 2">NLAE-zl-C196</strain>
    </source>
</reference>
<dbReference type="Proteomes" id="UP000182121">
    <property type="component" value="Unassembled WGS sequence"/>
</dbReference>
<sequence length="174" mass="19787">MRIYTQEDCIQQNLPENLTNRVLVLPESETGQLFFCLKDAGDALQTVSLKTGEVTWCRKQDVTGLLRPDLLPDDSKLQLSQIRPADAEDLSEHTPQYSGYSFLPDGRYAAGVWLCSPEEVRDYVQMQKDYQHRVLICDRDDFAVMEIVEGKLVFPSEQDLQAFLQQPEGGIQMG</sequence>
<dbReference type="RefSeq" id="WP_074664026.1">
    <property type="nucleotide sequence ID" value="NZ_FOIO01000058.1"/>
</dbReference>
<dbReference type="AlphaFoldDB" id="A0A1I0JIV2"/>
<name>A0A1I0JIV2_9FIRM</name>